<keyword evidence="4" id="KW-0804">Transcription</keyword>
<dbReference type="SUPFAM" id="SSF48498">
    <property type="entry name" value="Tetracyclin repressor-like, C-terminal domain"/>
    <property type="match status" value="1"/>
</dbReference>
<keyword evidence="2" id="KW-0805">Transcription regulation</keyword>
<dbReference type="Gene3D" id="1.10.357.10">
    <property type="entry name" value="Tetracycline Repressor, domain 2"/>
    <property type="match status" value="1"/>
</dbReference>
<dbReference type="InterPro" id="IPR023772">
    <property type="entry name" value="DNA-bd_HTH_TetR-type_CS"/>
</dbReference>
<protein>
    <submittedName>
        <fullName evidence="7">TetR/AcrR family transcriptional regulator</fullName>
    </submittedName>
</protein>
<sequence length="200" mass="23678">MAPKISEEAKEEKRVALLNSALECFSKKGYYATSVDDVVTYSKLSKGSFYNYFKSKEEIFINLMQYQTEKSQEALSKKLNEIPSPTEKIKYMINLDLPMNLYKKKLMRVHLEFWMYSADNPEIKEVMVNRFNHIIENTKAILKEGKDKREFREDLDIDNAASMFWGLHDGIWIHTLVLDDKEIFEAKIKEFETTFLRYIK</sequence>
<evidence type="ECO:0000313" key="7">
    <source>
        <dbReference type="EMBL" id="MBE4908340.1"/>
    </source>
</evidence>
<evidence type="ECO:0000313" key="8">
    <source>
        <dbReference type="Proteomes" id="UP001516662"/>
    </source>
</evidence>
<dbReference type="PROSITE" id="PS01081">
    <property type="entry name" value="HTH_TETR_1"/>
    <property type="match status" value="1"/>
</dbReference>
<proteinExistence type="predicted"/>
<evidence type="ECO:0000256" key="2">
    <source>
        <dbReference type="ARBA" id="ARBA00023015"/>
    </source>
</evidence>
<gene>
    <name evidence="7" type="ORF">IMZ08_09755</name>
</gene>
<dbReference type="EMBL" id="JADCLJ010000019">
    <property type="protein sequence ID" value="MBE4908340.1"/>
    <property type="molecule type" value="Genomic_DNA"/>
</dbReference>
<feature type="domain" description="HTH tetR-type" evidence="6">
    <location>
        <begin position="11"/>
        <end position="71"/>
    </location>
</feature>
<feature type="DNA-binding region" description="H-T-H motif" evidence="5">
    <location>
        <begin position="34"/>
        <end position="53"/>
    </location>
</feature>
<evidence type="ECO:0000256" key="5">
    <source>
        <dbReference type="PROSITE-ProRule" id="PRU00335"/>
    </source>
</evidence>
<dbReference type="PANTHER" id="PTHR47506">
    <property type="entry name" value="TRANSCRIPTIONAL REGULATORY PROTEIN"/>
    <property type="match status" value="1"/>
</dbReference>
<name>A0ABR9QIM0_9BACI</name>
<dbReference type="RefSeq" id="WP_193535921.1">
    <property type="nucleotide sequence ID" value="NZ_JADCLJ010000019.1"/>
</dbReference>
<dbReference type="InterPro" id="IPR001647">
    <property type="entry name" value="HTH_TetR"/>
</dbReference>
<evidence type="ECO:0000259" key="6">
    <source>
        <dbReference type="PROSITE" id="PS50977"/>
    </source>
</evidence>
<dbReference type="InterPro" id="IPR036271">
    <property type="entry name" value="Tet_transcr_reg_TetR-rel_C_sf"/>
</dbReference>
<dbReference type="Pfam" id="PF00440">
    <property type="entry name" value="TetR_N"/>
    <property type="match status" value="1"/>
</dbReference>
<dbReference type="PROSITE" id="PS50977">
    <property type="entry name" value="HTH_TETR_2"/>
    <property type="match status" value="1"/>
</dbReference>
<evidence type="ECO:0000256" key="1">
    <source>
        <dbReference type="ARBA" id="ARBA00022491"/>
    </source>
</evidence>
<dbReference type="InterPro" id="IPR039538">
    <property type="entry name" value="BetI_C"/>
</dbReference>
<dbReference type="Gene3D" id="1.10.10.60">
    <property type="entry name" value="Homeodomain-like"/>
    <property type="match status" value="1"/>
</dbReference>
<reference evidence="7 8" key="1">
    <citation type="submission" date="2020-10" db="EMBL/GenBank/DDBJ databases">
        <title>Bacillus sp. HD4P25, an endophyte from a halophyte.</title>
        <authorList>
            <person name="Sun J.-Q."/>
        </authorList>
    </citation>
    <scope>NUCLEOTIDE SEQUENCE [LARGE SCALE GENOMIC DNA]</scope>
    <source>
        <strain evidence="7 8">YIM 93174</strain>
    </source>
</reference>
<dbReference type="InterPro" id="IPR009057">
    <property type="entry name" value="Homeodomain-like_sf"/>
</dbReference>
<dbReference type="SUPFAM" id="SSF46689">
    <property type="entry name" value="Homeodomain-like"/>
    <property type="match status" value="1"/>
</dbReference>
<dbReference type="PRINTS" id="PR00455">
    <property type="entry name" value="HTHTETR"/>
</dbReference>
<evidence type="ECO:0000256" key="4">
    <source>
        <dbReference type="ARBA" id="ARBA00023163"/>
    </source>
</evidence>
<dbReference type="Pfam" id="PF13977">
    <property type="entry name" value="TetR_C_6"/>
    <property type="match status" value="1"/>
</dbReference>
<dbReference type="PANTHER" id="PTHR47506:SF6">
    <property type="entry name" value="HTH-TYPE TRANSCRIPTIONAL REPRESSOR NEMR"/>
    <property type="match status" value="1"/>
</dbReference>
<evidence type="ECO:0000256" key="3">
    <source>
        <dbReference type="ARBA" id="ARBA00023125"/>
    </source>
</evidence>
<keyword evidence="1" id="KW-0678">Repressor</keyword>
<accession>A0ABR9QIM0</accession>
<keyword evidence="8" id="KW-1185">Reference proteome</keyword>
<keyword evidence="3 5" id="KW-0238">DNA-binding</keyword>
<dbReference type="Proteomes" id="UP001516662">
    <property type="component" value="Unassembled WGS sequence"/>
</dbReference>
<organism evidence="7 8">
    <name type="scientific">Litchfieldia luteola</name>
    <dbReference type="NCBI Taxonomy" id="682179"/>
    <lineage>
        <taxon>Bacteria</taxon>
        <taxon>Bacillati</taxon>
        <taxon>Bacillota</taxon>
        <taxon>Bacilli</taxon>
        <taxon>Bacillales</taxon>
        <taxon>Bacillaceae</taxon>
        <taxon>Litchfieldia</taxon>
    </lineage>
</organism>
<comment type="caution">
    <text evidence="7">The sequence shown here is derived from an EMBL/GenBank/DDBJ whole genome shotgun (WGS) entry which is preliminary data.</text>
</comment>